<dbReference type="EMBL" id="CAXLJM020000147">
    <property type="protein sequence ID" value="CAL8141647.1"/>
    <property type="molecule type" value="Genomic_DNA"/>
</dbReference>
<reference evidence="1 2" key="1">
    <citation type="submission" date="2024-08" db="EMBL/GenBank/DDBJ databases">
        <authorList>
            <person name="Cucini C."/>
            <person name="Frati F."/>
        </authorList>
    </citation>
    <scope>NUCLEOTIDE SEQUENCE [LARGE SCALE GENOMIC DNA]</scope>
</reference>
<accession>A0ABP1S2S0</accession>
<gene>
    <name evidence="1" type="ORF">ODALV1_LOCUS28816</name>
</gene>
<protein>
    <submittedName>
        <fullName evidence="1">Uncharacterized protein</fullName>
    </submittedName>
</protein>
<proteinExistence type="predicted"/>
<evidence type="ECO:0000313" key="2">
    <source>
        <dbReference type="Proteomes" id="UP001642540"/>
    </source>
</evidence>
<organism evidence="1 2">
    <name type="scientific">Orchesella dallaii</name>
    <dbReference type="NCBI Taxonomy" id="48710"/>
    <lineage>
        <taxon>Eukaryota</taxon>
        <taxon>Metazoa</taxon>
        <taxon>Ecdysozoa</taxon>
        <taxon>Arthropoda</taxon>
        <taxon>Hexapoda</taxon>
        <taxon>Collembola</taxon>
        <taxon>Entomobryomorpha</taxon>
        <taxon>Entomobryoidea</taxon>
        <taxon>Orchesellidae</taxon>
        <taxon>Orchesellinae</taxon>
        <taxon>Orchesella</taxon>
    </lineage>
</organism>
<evidence type="ECO:0000313" key="1">
    <source>
        <dbReference type="EMBL" id="CAL8141647.1"/>
    </source>
</evidence>
<comment type="caution">
    <text evidence="1">The sequence shown here is derived from an EMBL/GenBank/DDBJ whole genome shotgun (WGS) entry which is preliminary data.</text>
</comment>
<keyword evidence="2" id="KW-1185">Reference proteome</keyword>
<name>A0ABP1S2S0_9HEXA</name>
<dbReference type="Proteomes" id="UP001642540">
    <property type="component" value="Unassembled WGS sequence"/>
</dbReference>
<sequence>MEQYQKGSVGDYYFVEPDTLVSNVIKLLRISDSVEDEKLEEGRMQMKYLAGRCLAIGRDGRKTH</sequence>